<dbReference type="OrthoDB" id="1151239at2"/>
<protein>
    <recommendedName>
        <fullName evidence="3">Terminase family protein</fullName>
    </recommendedName>
</protein>
<dbReference type="AlphaFoldDB" id="A0A316EB58"/>
<evidence type="ECO:0000313" key="1">
    <source>
        <dbReference type="EMBL" id="PWK27181.1"/>
    </source>
</evidence>
<dbReference type="Proteomes" id="UP000245489">
    <property type="component" value="Unassembled WGS sequence"/>
</dbReference>
<accession>A0A316EB58</accession>
<dbReference type="InterPro" id="IPR027417">
    <property type="entry name" value="P-loop_NTPase"/>
</dbReference>
<keyword evidence="2" id="KW-1185">Reference proteome</keyword>
<proteinExistence type="predicted"/>
<evidence type="ECO:0000313" key="2">
    <source>
        <dbReference type="Proteomes" id="UP000245489"/>
    </source>
</evidence>
<comment type="caution">
    <text evidence="1">The sequence shown here is derived from an EMBL/GenBank/DDBJ whole genome shotgun (WGS) entry which is preliminary data.</text>
</comment>
<organism evidence="1 2">
    <name type="scientific">Arcicella aurantiaca</name>
    <dbReference type="NCBI Taxonomy" id="591202"/>
    <lineage>
        <taxon>Bacteria</taxon>
        <taxon>Pseudomonadati</taxon>
        <taxon>Bacteroidota</taxon>
        <taxon>Cytophagia</taxon>
        <taxon>Cytophagales</taxon>
        <taxon>Flectobacillaceae</taxon>
        <taxon>Arcicella</taxon>
    </lineage>
</organism>
<sequence length="550" mass="63745">MISSTAINKLKYVHNHTQQLYANILPVTISVNIWGRGTGKTWGVTARKAYTNAILMPRSVGAIGCPSFTHMMEHIFGEIVKSWEDMGLEEGKDFVCFQKPPESWKKPYRRISKNQYSRCIFFRNGSVIKLFSYNFNSLSNGESIDWLIIDEARLCKKTKIDESIKCLRGNEEHFGHLSVHGSVTYVTDMPRNPQEFWLLDFRGKEKKEKLDEAIQYAYVISQLQQAKLKTKSESKKQSIQDDIDVVTRVLNKCCMGLTMVSLASSLDNIHALGPNKLKNWKETSTDYDWKVAVLNEIQTQVTNGFYPYLDEHVHGYYTPENKKYKINYAEKRDCRWDGDIDYTQPLIIGMDYNSDISSLSVYQLHNRTIVLLKVFYVLHPKKREDVVQDFKDYYKYLPNKEVVYAYDNTAIATDADKTEKDTYAYRTNTELSQDFTVIPLYLSQTDHQYRYNLWQGVLKGEHPDLPNYTFAYNVDNAFRWQRACKNTQTEIRVVKGKTTFGKDKSGEKKRLLPAYELPHLTEASDTGLLAVLNYYNLFNVQTVNLDSLGM</sequence>
<dbReference type="RefSeq" id="WP_109742745.1">
    <property type="nucleotide sequence ID" value="NZ_QGGO01000008.1"/>
</dbReference>
<evidence type="ECO:0008006" key="3">
    <source>
        <dbReference type="Google" id="ProtNLM"/>
    </source>
</evidence>
<name>A0A316EB58_9BACT</name>
<dbReference type="EMBL" id="QGGO01000008">
    <property type="protein sequence ID" value="PWK27181.1"/>
    <property type="molecule type" value="Genomic_DNA"/>
</dbReference>
<reference evidence="1 2" key="1">
    <citation type="submission" date="2018-05" db="EMBL/GenBank/DDBJ databases">
        <title>Genomic Encyclopedia of Archaeal and Bacterial Type Strains, Phase II (KMG-II): from individual species to whole genera.</title>
        <authorList>
            <person name="Goeker M."/>
        </authorList>
    </citation>
    <scope>NUCLEOTIDE SEQUENCE [LARGE SCALE GENOMIC DNA]</scope>
    <source>
        <strain evidence="1 2">DSM 22214</strain>
    </source>
</reference>
<dbReference type="Gene3D" id="3.40.50.300">
    <property type="entry name" value="P-loop containing nucleotide triphosphate hydrolases"/>
    <property type="match status" value="1"/>
</dbReference>
<gene>
    <name evidence="1" type="ORF">LV89_01996</name>
</gene>